<evidence type="ECO:0000313" key="2">
    <source>
        <dbReference type="Proteomes" id="UP000785679"/>
    </source>
</evidence>
<reference evidence="1" key="1">
    <citation type="submission" date="2019-06" db="EMBL/GenBank/DDBJ databases">
        <authorList>
            <person name="Zheng W."/>
        </authorList>
    </citation>
    <scope>NUCLEOTIDE SEQUENCE</scope>
    <source>
        <strain evidence="1">QDHG01</strain>
    </source>
</reference>
<dbReference type="AlphaFoldDB" id="A0A8J8NZY9"/>
<evidence type="ECO:0000313" key="1">
    <source>
        <dbReference type="EMBL" id="TNV85357.1"/>
    </source>
</evidence>
<dbReference type="Proteomes" id="UP000785679">
    <property type="component" value="Unassembled WGS sequence"/>
</dbReference>
<sequence>MYQFQLLELSQINARQICCSLDISYKFSESILIKSIFLFQMYLYQISGKFLNLQVYLLVILKISYNYGTSLCIKQVREKLVYFANCIIKVRDEIHCELCLWIPNAQVFKCNIQFVSFIYCNLKVLYFLEKFYTKPNRINCSKLQQRKFVNCNMSQGIEFVTNRLNLISVQLHIVPHTFLRCEILLNQAWQDIFELIELPNVRCK</sequence>
<organism evidence="1 2">
    <name type="scientific">Halteria grandinella</name>
    <dbReference type="NCBI Taxonomy" id="5974"/>
    <lineage>
        <taxon>Eukaryota</taxon>
        <taxon>Sar</taxon>
        <taxon>Alveolata</taxon>
        <taxon>Ciliophora</taxon>
        <taxon>Intramacronucleata</taxon>
        <taxon>Spirotrichea</taxon>
        <taxon>Stichotrichia</taxon>
        <taxon>Sporadotrichida</taxon>
        <taxon>Halteriidae</taxon>
        <taxon>Halteria</taxon>
    </lineage>
</organism>
<protein>
    <submittedName>
        <fullName evidence="1">Uncharacterized protein</fullName>
    </submittedName>
</protein>
<comment type="caution">
    <text evidence="1">The sequence shown here is derived from an EMBL/GenBank/DDBJ whole genome shotgun (WGS) entry which is preliminary data.</text>
</comment>
<keyword evidence="2" id="KW-1185">Reference proteome</keyword>
<proteinExistence type="predicted"/>
<gene>
    <name evidence="1" type="ORF">FGO68_gene940</name>
</gene>
<accession>A0A8J8NZY9</accession>
<name>A0A8J8NZY9_HALGN</name>
<dbReference type="EMBL" id="RRYP01001896">
    <property type="protein sequence ID" value="TNV85357.1"/>
    <property type="molecule type" value="Genomic_DNA"/>
</dbReference>